<feature type="compositionally biased region" description="Polar residues" evidence="1">
    <location>
        <begin position="101"/>
        <end position="112"/>
    </location>
</feature>
<reference evidence="3" key="1">
    <citation type="submission" date="2017-08" db="EMBL/GenBank/DDBJ databases">
        <title>A dynamic microbial community with high functional redundancy inhabits the cold, oxic subseafloor aquifer.</title>
        <authorList>
            <person name="Tully B.J."/>
            <person name="Wheat C.G."/>
            <person name="Glazer B.T."/>
            <person name="Huber J.A."/>
        </authorList>
    </citation>
    <scope>NUCLEOTIDE SEQUENCE [LARGE SCALE GENOMIC DNA]</scope>
</reference>
<dbReference type="Proteomes" id="UP000218172">
    <property type="component" value="Unassembled WGS sequence"/>
</dbReference>
<sequence length="255" mass="27912">MSTGNRKGLIFLSISILAMLAVYQVNIRSNSGKPSRLVSSTSNSVDPSSDDSSGFITRPDQLPLNSLTIGPTSGPALKAENSTEISIPSSSTATSEHTSARNAQADSISTPEATEVQAPRLSERVVRVMQEVQARQQDSQWEEALNEMNALYTEFDTLNPLEQSTLLNFYTNTLINLNMLQESISAFSLLLTVQDLQANNYARALRSLGQLHGAVGENQAAIAYLNEWLDYTAGMDNMEQEIQRVHQLLDGLTED</sequence>
<dbReference type="AlphaFoldDB" id="A0A2A4MKE7"/>
<feature type="compositionally biased region" description="Low complexity" evidence="1">
    <location>
        <begin position="39"/>
        <end position="53"/>
    </location>
</feature>
<evidence type="ECO:0000313" key="2">
    <source>
        <dbReference type="EMBL" id="PCH60511.1"/>
    </source>
</evidence>
<comment type="caution">
    <text evidence="2">The sequence shown here is derived from an EMBL/GenBank/DDBJ whole genome shotgun (WGS) entry which is preliminary data.</text>
</comment>
<dbReference type="InterPro" id="IPR011990">
    <property type="entry name" value="TPR-like_helical_dom_sf"/>
</dbReference>
<dbReference type="EMBL" id="NVQR01000090">
    <property type="protein sequence ID" value="PCH60511.1"/>
    <property type="molecule type" value="Genomic_DNA"/>
</dbReference>
<accession>A0A2A4MKE7</accession>
<gene>
    <name evidence="2" type="ORF">COC19_05900</name>
</gene>
<evidence type="ECO:0008006" key="4">
    <source>
        <dbReference type="Google" id="ProtNLM"/>
    </source>
</evidence>
<proteinExistence type="predicted"/>
<protein>
    <recommendedName>
        <fullName evidence="4">Tetratricopeptide repeat-like domain-containing protein</fullName>
    </recommendedName>
</protein>
<evidence type="ECO:0000313" key="3">
    <source>
        <dbReference type="Proteomes" id="UP000218172"/>
    </source>
</evidence>
<feature type="region of interest" description="Disordered" evidence="1">
    <location>
        <begin position="31"/>
        <end position="119"/>
    </location>
</feature>
<organism evidence="2 3">
    <name type="scientific">SAR86 cluster bacterium</name>
    <dbReference type="NCBI Taxonomy" id="2030880"/>
    <lineage>
        <taxon>Bacteria</taxon>
        <taxon>Pseudomonadati</taxon>
        <taxon>Pseudomonadota</taxon>
        <taxon>Gammaproteobacteria</taxon>
        <taxon>SAR86 cluster</taxon>
    </lineage>
</organism>
<evidence type="ECO:0000256" key="1">
    <source>
        <dbReference type="SAM" id="MobiDB-lite"/>
    </source>
</evidence>
<name>A0A2A4MKE7_9GAMM</name>
<dbReference type="SUPFAM" id="SSF48452">
    <property type="entry name" value="TPR-like"/>
    <property type="match status" value="1"/>
</dbReference>
<dbReference type="Gene3D" id="1.25.40.10">
    <property type="entry name" value="Tetratricopeptide repeat domain"/>
    <property type="match status" value="1"/>
</dbReference>